<comment type="catalytic activity">
    <reaction evidence="12">
        <text>L-seryl-[protein] + ATP = O-phospho-L-seryl-[protein] + ADP + H(+)</text>
        <dbReference type="Rhea" id="RHEA:17989"/>
        <dbReference type="Rhea" id="RHEA-COMP:9863"/>
        <dbReference type="Rhea" id="RHEA-COMP:11604"/>
        <dbReference type="ChEBI" id="CHEBI:15378"/>
        <dbReference type="ChEBI" id="CHEBI:29999"/>
        <dbReference type="ChEBI" id="CHEBI:30616"/>
        <dbReference type="ChEBI" id="CHEBI:83421"/>
        <dbReference type="ChEBI" id="CHEBI:456216"/>
        <dbReference type="EC" id="2.7.11.1"/>
    </reaction>
</comment>
<organism evidence="15 16">
    <name type="scientific">Owenia fusiformis</name>
    <name type="common">Polychaete worm</name>
    <dbReference type="NCBI Taxonomy" id="6347"/>
    <lineage>
        <taxon>Eukaryota</taxon>
        <taxon>Metazoa</taxon>
        <taxon>Spiralia</taxon>
        <taxon>Lophotrochozoa</taxon>
        <taxon>Annelida</taxon>
        <taxon>Polychaeta</taxon>
        <taxon>Sedentaria</taxon>
        <taxon>Canalipalpata</taxon>
        <taxon>Sabellida</taxon>
        <taxon>Oweniida</taxon>
        <taxon>Oweniidae</taxon>
        <taxon>Owenia</taxon>
    </lineage>
</organism>
<dbReference type="Gene3D" id="1.25.40.20">
    <property type="entry name" value="Ankyrin repeat-containing domain"/>
    <property type="match status" value="1"/>
</dbReference>
<dbReference type="InterPro" id="IPR027417">
    <property type="entry name" value="P-loop_NTPase"/>
</dbReference>
<dbReference type="Gene3D" id="1.25.10.10">
    <property type="entry name" value="Leucine-rich Repeat Variant"/>
    <property type="match status" value="2"/>
</dbReference>
<evidence type="ECO:0000256" key="5">
    <source>
        <dbReference type="ARBA" id="ARBA00022679"/>
    </source>
</evidence>
<dbReference type="InterPro" id="IPR001611">
    <property type="entry name" value="Leu-rich_rpt"/>
</dbReference>
<evidence type="ECO:0000256" key="7">
    <source>
        <dbReference type="ARBA" id="ARBA00022741"/>
    </source>
</evidence>
<evidence type="ECO:0000256" key="11">
    <source>
        <dbReference type="ARBA" id="ARBA00047899"/>
    </source>
</evidence>
<dbReference type="Gene3D" id="3.80.10.10">
    <property type="entry name" value="Ribonuclease Inhibitor"/>
    <property type="match status" value="3"/>
</dbReference>
<protein>
    <recommendedName>
        <fullName evidence="2">non-specific serine/threonine protein kinase</fullName>
        <ecNumber evidence="2">2.7.11.1</ecNumber>
    </recommendedName>
</protein>
<evidence type="ECO:0000256" key="2">
    <source>
        <dbReference type="ARBA" id="ARBA00012513"/>
    </source>
</evidence>
<keyword evidence="6" id="KW-0677">Repeat</keyword>
<dbReference type="InterPro" id="IPR056597">
    <property type="entry name" value="ARM_LRRK2"/>
</dbReference>
<keyword evidence="3" id="KW-0723">Serine/threonine-protein kinase</keyword>
<dbReference type="GO" id="GO:0005524">
    <property type="term" value="F:ATP binding"/>
    <property type="evidence" value="ECO:0007669"/>
    <property type="project" value="UniProtKB-KW"/>
</dbReference>
<dbReference type="PANTHER" id="PTHR48057">
    <property type="entry name" value="LEUCINE-RICH REPEAT SERINE/THREONINE-PROTEIN KINASE 1"/>
    <property type="match status" value="1"/>
</dbReference>
<dbReference type="SUPFAM" id="SSF48371">
    <property type="entry name" value="ARM repeat"/>
    <property type="match status" value="2"/>
</dbReference>
<dbReference type="GO" id="GO:0004674">
    <property type="term" value="F:protein serine/threonine kinase activity"/>
    <property type="evidence" value="ECO:0007669"/>
    <property type="project" value="UniProtKB-KW"/>
</dbReference>
<evidence type="ECO:0000256" key="12">
    <source>
        <dbReference type="ARBA" id="ARBA00048679"/>
    </source>
</evidence>
<dbReference type="SMART" id="SM00174">
    <property type="entry name" value="RHO"/>
    <property type="match status" value="1"/>
</dbReference>
<keyword evidence="16" id="KW-1185">Reference proteome</keyword>
<keyword evidence="10" id="KW-0342">GTP-binding</keyword>
<evidence type="ECO:0000313" key="16">
    <source>
        <dbReference type="Proteomes" id="UP000749559"/>
    </source>
</evidence>
<dbReference type="InterPro" id="IPR032171">
    <property type="entry name" value="COR-A"/>
</dbReference>
<dbReference type="Pfam" id="PF23744">
    <property type="entry name" value="ARM_LRRK2"/>
    <property type="match status" value="1"/>
</dbReference>
<gene>
    <name evidence="15" type="ORF">OFUS_LOCUS10517</name>
</gene>
<sequence length="2173" mass="243474">MDSNIHVGITAAVDDAKTGSIVTMVTDSNTGTSNPDTIVNGLTSTMNVGTSAMVTDIETMVNDTSTITTTAGTFDDALATNTQTLEKNVGTMVTQTPIVDIDTGKTEANTDTINKETGTLEMQPATIVTITNTNTKEIKSGTFDSAVSDTMVANTSNTTSESAIVLNTETKSTPNNFEQPSEVAIASNANGPHDMVTSQHKEYEMKFERLKQLLADLELACKEKDDVWSYMYVDIYKMAKEERIGKDNEHNEKDKRDTSIHLKAIPGQDHEGKQTVNPVTDTMIKFTLDMMDEYPEDKVIVSTVIKTLGYMAASVKSKRKICSVKFDVVEDILQAMRRFPSSSSIQGNSCFTLRFFLFGDSERQEDLMSNIADVETIVDVLTSHTHKPITVMLACDIIGFLSKTEVNRQVFIDLGVHNAICQFVKTVKLDSRVLMSIGAVLYNLSQVACVQEDLLNGNLHPFLLTHLIKFNRIPHIQMLLLAIYEQMISHLGVDDEIDIGEAVWLNQIFVAMTKDRETPGLQVAACKVLKRLLEIRPHLQGQIGENTELKQDPLHTLCLGALLIHGRNIDVFTAACDALYWLSADNERLQGLLMQKNTHLAILEGMRLHRNSAVAQCCGCRATRGLTIFLHPVKEKIVQSGALWDMIYALTSFPQDVNVQQEAIGAIACLCDVEIVRHQCIVEQVHQKILSAMRIHASSELLQEFALEALTVLCGAEGAPDMLYEAGGLERVMAIMQEFDSNSAIQQKGLVVFQLLANERILQYEGLCKNLATLIIATMNNFPNTLAIQKEGCVAVQVLSEMGEEMGRTMVHVGAHETLFNILELFPDDQGTHDLASECLYVLSCFRNLKSQMLLSACSKGLIRGAECLVELGADLNIGQGTDTPLCQAVLRTDEDMVKFLIERGASDTHTALRLSLGLEAHNITGLILKQLGYDKDAGIVSWSGLNLKGMPPAWFCPTLYGDTAESSISELSKALASRIKKSEYKRQKRIMMRNSMPEFPSSDVLAPSTRLPLRFGLRKSLSAVNLSNISSDAMEDLQNSYTKPVIKQPISRKTSFSAALSKFRRLSSRKHSSIGAMGSPDDVRPLSVETIVEHGSSSPEENDILSEFVQYPKELEDWHRITLTGSNVPFSPLDPRRSVEKVTYRKPRLSPGTWQRKSPVIFDSTQTPPSSPSFQDSAFFSTSSRFSSPRRSMPLSPTQLKPKFLMGAGSFNSPTVESNRHTRSASMKDNSEDALGFLTPQPGGTGREAPLDSAQDNAPETRKASRSGSLSNLQLLYNHPITELTSHRNKMLIIDISANDIQSMSPLATAKRNILTGFEFVERLDVSQNKLTEFPGELLRFMPHLQSLDLHDNKLHLFPTEIFSCNKLCTLDLSHNEITDSSDIPDTSLFSLKTFYMAHNQLSSFPQWVSSSLPGLEQLNLASNKIQVLPSKPLLLRRLLSLNLSYNYIKCIPDDFLKELNMLGTLTMAHNELDGLPPEETARLLTRLATVNLSNNQLGEKEPQFIPRFLMQLNSLKCLDLSSNGLTGFPGPSSFAAQGMRELFLQRNSIVKLNLENNAKQWLTMERLNLSHNKLTELPKELGYWVSLTSLDISHNSGLTNLPDQLGKLSKLWEFPLDGLNLNLDESIRKGRTKDLIVYLHEKLKKSVEYYRCKLMLVGYGARGKSTLLCALVKEKHPDKSYATVGILVKDWKFSRRKKDRVVTYNLSTWDFAGQEDFYSTHQCFMSHRSLYLVVYNLENGQSEIATLRPWLLNIQARAPHCPVIIVGTHLDLLPKEDREEQAKEMRSKIGELCRKPGFPDVIGFAEVCCTRENIGVEKLRDLIKSTLDNFKVKGQNVMGQKVPASYVKLEELLSREAKNLGYPVIRHKRLVKIVKDAQLDLDEDELLQAVRFLHESGSLLHYEDEALQLKDLYFIDPEWLCRMMAQVVTVREINPFISDIGILRKEDVRMLFTGKRVGDATKYSFPSVLIPQYLRMLEKFEIALPQNEEELLIPCRLPTQHPDIKLPTKRGSGVVHRHYRMPYIPLGFWSRLITRLLAFVNNADKRGEPTPVKQQYWRDGIYFYWKQDAFVLINTKTNDSEIVDIQVPGTYEGGVLLGEIVDHIDELIDEWYPGLADMDPLGEELVKREVPCIACKGRQLTMQPPHGVVYLSKEGCHCIAYKVRKLIIQLH</sequence>
<name>A0A8S4NW09_OWEFU</name>
<feature type="compositionally biased region" description="Basic and acidic residues" evidence="13">
    <location>
        <begin position="246"/>
        <end position="260"/>
    </location>
</feature>
<feature type="compositionally biased region" description="Low complexity" evidence="13">
    <location>
        <begin position="1163"/>
        <end position="1177"/>
    </location>
</feature>
<dbReference type="InterPro" id="IPR032675">
    <property type="entry name" value="LRR_dom_sf"/>
</dbReference>
<evidence type="ECO:0000256" key="8">
    <source>
        <dbReference type="ARBA" id="ARBA00022777"/>
    </source>
</evidence>
<feature type="region of interest" description="Disordered" evidence="13">
    <location>
        <begin position="246"/>
        <end position="274"/>
    </location>
</feature>
<evidence type="ECO:0000256" key="10">
    <source>
        <dbReference type="ARBA" id="ARBA00023134"/>
    </source>
</evidence>
<dbReference type="InterPro" id="IPR002110">
    <property type="entry name" value="Ankyrin_rpt"/>
</dbReference>
<dbReference type="InterPro" id="IPR020859">
    <property type="entry name" value="ROC"/>
</dbReference>
<feature type="region of interest" description="Disordered" evidence="13">
    <location>
        <begin position="1208"/>
        <end position="1269"/>
    </location>
</feature>
<evidence type="ECO:0000256" key="13">
    <source>
        <dbReference type="SAM" id="MobiDB-lite"/>
    </source>
</evidence>
<dbReference type="InterPro" id="IPR001806">
    <property type="entry name" value="Small_GTPase"/>
</dbReference>
<dbReference type="PANTHER" id="PTHR48057:SF7">
    <property type="entry name" value="LEUCINE-RICH REPEAT SERINE_THREONINE-PROTEIN KINASE 1"/>
    <property type="match status" value="1"/>
</dbReference>
<dbReference type="Proteomes" id="UP000749559">
    <property type="component" value="Unassembled WGS sequence"/>
</dbReference>
<comment type="cofactor">
    <cofactor evidence="1">
        <name>Mg(2+)</name>
        <dbReference type="ChEBI" id="CHEBI:18420"/>
    </cofactor>
</comment>
<comment type="catalytic activity">
    <reaction evidence="11">
        <text>L-threonyl-[protein] + ATP = O-phospho-L-threonyl-[protein] + ADP + H(+)</text>
        <dbReference type="Rhea" id="RHEA:46608"/>
        <dbReference type="Rhea" id="RHEA-COMP:11060"/>
        <dbReference type="Rhea" id="RHEA-COMP:11605"/>
        <dbReference type="ChEBI" id="CHEBI:15378"/>
        <dbReference type="ChEBI" id="CHEBI:30013"/>
        <dbReference type="ChEBI" id="CHEBI:30616"/>
        <dbReference type="ChEBI" id="CHEBI:61977"/>
        <dbReference type="ChEBI" id="CHEBI:456216"/>
        <dbReference type="EC" id="2.7.11.1"/>
    </reaction>
</comment>
<keyword evidence="8" id="KW-0418">Kinase</keyword>
<dbReference type="PROSITE" id="PS51424">
    <property type="entry name" value="ROC"/>
    <property type="match status" value="1"/>
</dbReference>
<dbReference type="PRINTS" id="PR00449">
    <property type="entry name" value="RASTRNSFRMNG"/>
</dbReference>
<dbReference type="Pfam" id="PF23745">
    <property type="entry name" value="ANK_LRRK2"/>
    <property type="match status" value="1"/>
</dbReference>
<dbReference type="PROSITE" id="PS51421">
    <property type="entry name" value="RAS"/>
    <property type="match status" value="1"/>
</dbReference>
<keyword evidence="7" id="KW-0547">Nucleotide-binding</keyword>
<dbReference type="Pfam" id="PF25497">
    <property type="entry name" value="COR-B"/>
    <property type="match status" value="1"/>
</dbReference>
<dbReference type="InterPro" id="IPR052595">
    <property type="entry name" value="LRRC69/RLP"/>
</dbReference>
<dbReference type="Gene3D" id="3.30.70.1390">
    <property type="entry name" value="ROC domain from the Parkinson's disease-associated leucine-rich repeat kinase 2"/>
    <property type="match status" value="1"/>
</dbReference>
<dbReference type="SUPFAM" id="SSF48403">
    <property type="entry name" value="Ankyrin repeat"/>
    <property type="match status" value="1"/>
</dbReference>
<dbReference type="GO" id="GO:0003924">
    <property type="term" value="F:GTPase activity"/>
    <property type="evidence" value="ECO:0007669"/>
    <property type="project" value="InterPro"/>
</dbReference>
<dbReference type="InterPro" id="IPR011989">
    <property type="entry name" value="ARM-like"/>
</dbReference>
<dbReference type="InterPro" id="IPR003591">
    <property type="entry name" value="Leu-rich_rpt_typical-subtyp"/>
</dbReference>
<feature type="region of interest" description="Disordered" evidence="13">
    <location>
        <begin position="1151"/>
        <end position="1177"/>
    </location>
</feature>
<evidence type="ECO:0000313" key="15">
    <source>
        <dbReference type="EMBL" id="CAH1784292.1"/>
    </source>
</evidence>
<dbReference type="InterPro" id="IPR036388">
    <property type="entry name" value="WH-like_DNA-bd_sf"/>
</dbReference>
<dbReference type="EC" id="2.7.11.1" evidence="2"/>
<evidence type="ECO:0000256" key="1">
    <source>
        <dbReference type="ARBA" id="ARBA00001946"/>
    </source>
</evidence>
<dbReference type="SUPFAM" id="SSF52540">
    <property type="entry name" value="P-loop containing nucleoside triphosphate hydrolases"/>
    <property type="match status" value="1"/>
</dbReference>
<dbReference type="OrthoDB" id="1866797at2759"/>
<accession>A0A8S4NW09</accession>
<evidence type="ECO:0000256" key="9">
    <source>
        <dbReference type="ARBA" id="ARBA00022840"/>
    </source>
</evidence>
<dbReference type="PROSITE" id="PS51419">
    <property type="entry name" value="RAB"/>
    <property type="match status" value="1"/>
</dbReference>
<keyword evidence="9" id="KW-0067">ATP-binding</keyword>
<dbReference type="SMART" id="SM00173">
    <property type="entry name" value="RAS"/>
    <property type="match status" value="1"/>
</dbReference>
<dbReference type="Pfam" id="PF08477">
    <property type="entry name" value="Roc"/>
    <property type="match status" value="1"/>
</dbReference>
<evidence type="ECO:0000256" key="3">
    <source>
        <dbReference type="ARBA" id="ARBA00022527"/>
    </source>
</evidence>
<dbReference type="InterPro" id="IPR056593">
    <property type="entry name" value="ANK_LRRK2"/>
</dbReference>
<dbReference type="GO" id="GO:0009966">
    <property type="term" value="P:regulation of signal transduction"/>
    <property type="evidence" value="ECO:0007669"/>
    <property type="project" value="UniProtKB-ARBA"/>
</dbReference>
<proteinExistence type="predicted"/>
<evidence type="ECO:0000256" key="4">
    <source>
        <dbReference type="ARBA" id="ARBA00022614"/>
    </source>
</evidence>
<feature type="domain" description="Roc" evidence="14">
    <location>
        <begin position="1647"/>
        <end position="1832"/>
    </location>
</feature>
<dbReference type="SUPFAM" id="SSF52058">
    <property type="entry name" value="L domain-like"/>
    <property type="match status" value="1"/>
</dbReference>
<dbReference type="Pfam" id="PF16095">
    <property type="entry name" value="COR-A"/>
    <property type="match status" value="1"/>
</dbReference>
<dbReference type="Pfam" id="PF13855">
    <property type="entry name" value="LRR_8"/>
    <property type="match status" value="1"/>
</dbReference>
<evidence type="ECO:0000256" key="6">
    <source>
        <dbReference type="ARBA" id="ARBA00022737"/>
    </source>
</evidence>
<keyword evidence="4" id="KW-0433">Leucine-rich repeat</keyword>
<dbReference type="GO" id="GO:0005525">
    <property type="term" value="F:GTP binding"/>
    <property type="evidence" value="ECO:0007669"/>
    <property type="project" value="InterPro"/>
</dbReference>
<reference evidence="15" key="1">
    <citation type="submission" date="2022-03" db="EMBL/GenBank/DDBJ databases">
        <authorList>
            <person name="Martin C."/>
        </authorList>
    </citation>
    <scope>NUCLEOTIDE SEQUENCE</scope>
</reference>
<dbReference type="SMART" id="SM00369">
    <property type="entry name" value="LRR_TYP"/>
    <property type="match status" value="9"/>
</dbReference>
<dbReference type="SMART" id="SM00175">
    <property type="entry name" value="RAB"/>
    <property type="match status" value="1"/>
</dbReference>
<dbReference type="InterPro" id="IPR016024">
    <property type="entry name" value="ARM-type_fold"/>
</dbReference>
<dbReference type="Gene3D" id="3.40.50.300">
    <property type="entry name" value="P-loop containing nucleotide triphosphate hydrolases"/>
    <property type="match status" value="1"/>
</dbReference>
<comment type="caution">
    <text evidence="15">The sequence shown here is derived from an EMBL/GenBank/DDBJ whole genome shotgun (WGS) entry which is preliminary data.</text>
</comment>
<keyword evidence="5" id="KW-0808">Transferase</keyword>
<dbReference type="InterPro" id="IPR036770">
    <property type="entry name" value="Ankyrin_rpt-contain_sf"/>
</dbReference>
<dbReference type="InterPro" id="IPR057263">
    <property type="entry name" value="COR-B"/>
</dbReference>
<dbReference type="SMART" id="SM00364">
    <property type="entry name" value="LRR_BAC"/>
    <property type="match status" value="6"/>
</dbReference>
<dbReference type="PROSITE" id="PS51450">
    <property type="entry name" value="LRR"/>
    <property type="match status" value="4"/>
</dbReference>
<dbReference type="EMBL" id="CAIIXF020000005">
    <property type="protein sequence ID" value="CAH1784292.1"/>
    <property type="molecule type" value="Genomic_DNA"/>
</dbReference>
<evidence type="ECO:0000259" key="14">
    <source>
        <dbReference type="PROSITE" id="PS51424"/>
    </source>
</evidence>
<dbReference type="SMART" id="SM00248">
    <property type="entry name" value="ANK"/>
    <property type="match status" value="2"/>
</dbReference>
<dbReference type="Gene3D" id="1.10.10.10">
    <property type="entry name" value="Winged helix-like DNA-binding domain superfamily/Winged helix DNA-binding domain"/>
    <property type="match status" value="1"/>
</dbReference>